<reference evidence="2" key="2">
    <citation type="submission" date="2021-09" db="EMBL/GenBank/DDBJ databases">
        <authorList>
            <person name="Gilroy R."/>
        </authorList>
    </citation>
    <scope>NUCLEOTIDE SEQUENCE</scope>
    <source>
        <strain evidence="2">ChiGjej2B2-19336</strain>
    </source>
</reference>
<evidence type="ECO:0000313" key="3">
    <source>
        <dbReference type="Proteomes" id="UP000698963"/>
    </source>
</evidence>
<dbReference type="Gene3D" id="2.60.120.10">
    <property type="entry name" value="Jelly Rolls"/>
    <property type="match status" value="1"/>
</dbReference>
<dbReference type="GO" id="GO:0003677">
    <property type="term" value="F:DNA binding"/>
    <property type="evidence" value="ECO:0007669"/>
    <property type="project" value="InterPro"/>
</dbReference>
<accession>A0A921AW56</accession>
<evidence type="ECO:0000259" key="1">
    <source>
        <dbReference type="Pfam" id="PF13545"/>
    </source>
</evidence>
<dbReference type="InterPro" id="IPR012318">
    <property type="entry name" value="HTH_CRP"/>
</dbReference>
<gene>
    <name evidence="2" type="ORF">K8W16_06225</name>
</gene>
<organism evidence="2 3">
    <name type="scientific">Mailhella massiliensis</name>
    <dbReference type="NCBI Taxonomy" id="1903261"/>
    <lineage>
        <taxon>Bacteria</taxon>
        <taxon>Pseudomonadati</taxon>
        <taxon>Thermodesulfobacteriota</taxon>
        <taxon>Desulfovibrionia</taxon>
        <taxon>Desulfovibrionales</taxon>
        <taxon>Desulfovibrionaceae</taxon>
        <taxon>Mailhella</taxon>
    </lineage>
</organism>
<name>A0A921AW56_9BACT</name>
<feature type="domain" description="HTH crp-type" evidence="1">
    <location>
        <begin position="56"/>
        <end position="125"/>
    </location>
</feature>
<dbReference type="Pfam" id="PF13545">
    <property type="entry name" value="HTH_Crp_2"/>
    <property type="match status" value="1"/>
</dbReference>
<dbReference type="InterPro" id="IPR014710">
    <property type="entry name" value="RmlC-like_jellyroll"/>
</dbReference>
<evidence type="ECO:0000313" key="2">
    <source>
        <dbReference type="EMBL" id="HJD97223.1"/>
    </source>
</evidence>
<dbReference type="Proteomes" id="UP000698963">
    <property type="component" value="Unassembled WGS sequence"/>
</dbReference>
<dbReference type="AlphaFoldDB" id="A0A921AW56"/>
<dbReference type="SUPFAM" id="SSF46785">
    <property type="entry name" value="Winged helix' DNA-binding domain"/>
    <property type="match status" value="1"/>
</dbReference>
<sequence>MKTTKVINIDKSYFIKALINNNLFEEFTNQIYTRYESIIQRLINTSQDSCISRFMDLLVSLYYLSENHGPALTPVDSFLSRQDMAELVGTHVTNISKFLLSLELQGLILRRGKQILIPDIAPLRHACETFKKKKSEA</sequence>
<reference evidence="2" key="1">
    <citation type="journal article" date="2021" name="PeerJ">
        <title>Extensive microbial diversity within the chicken gut microbiome revealed by metagenomics and culture.</title>
        <authorList>
            <person name="Gilroy R."/>
            <person name="Ravi A."/>
            <person name="Getino M."/>
            <person name="Pursley I."/>
            <person name="Horton D.L."/>
            <person name="Alikhan N.F."/>
            <person name="Baker D."/>
            <person name="Gharbi K."/>
            <person name="Hall N."/>
            <person name="Watson M."/>
            <person name="Adriaenssens E.M."/>
            <person name="Foster-Nyarko E."/>
            <person name="Jarju S."/>
            <person name="Secka A."/>
            <person name="Antonio M."/>
            <person name="Oren A."/>
            <person name="Chaudhuri R.R."/>
            <person name="La Ragione R."/>
            <person name="Hildebrand F."/>
            <person name="Pallen M.J."/>
        </authorList>
    </citation>
    <scope>NUCLEOTIDE SEQUENCE</scope>
    <source>
        <strain evidence="2">ChiGjej2B2-19336</strain>
    </source>
</reference>
<dbReference type="GO" id="GO:0006355">
    <property type="term" value="P:regulation of DNA-templated transcription"/>
    <property type="evidence" value="ECO:0007669"/>
    <property type="project" value="InterPro"/>
</dbReference>
<protein>
    <submittedName>
        <fullName evidence="2">Helix-turn-helix domain-containing protein</fullName>
    </submittedName>
</protein>
<comment type="caution">
    <text evidence="2">The sequence shown here is derived from an EMBL/GenBank/DDBJ whole genome shotgun (WGS) entry which is preliminary data.</text>
</comment>
<dbReference type="EMBL" id="DYZA01000123">
    <property type="protein sequence ID" value="HJD97223.1"/>
    <property type="molecule type" value="Genomic_DNA"/>
</dbReference>
<dbReference type="InterPro" id="IPR036390">
    <property type="entry name" value="WH_DNA-bd_sf"/>
</dbReference>
<proteinExistence type="predicted"/>